<dbReference type="InterPro" id="IPR003768">
    <property type="entry name" value="ScpA"/>
</dbReference>
<proteinExistence type="predicted"/>
<comment type="caution">
    <text evidence="2">The sequence shown here is derived from an EMBL/GenBank/DDBJ whole genome shotgun (WGS) entry which is preliminary data.</text>
</comment>
<dbReference type="Pfam" id="PF02616">
    <property type="entry name" value="SMC_ScpA"/>
    <property type="match status" value="1"/>
</dbReference>
<evidence type="ECO:0000256" key="1">
    <source>
        <dbReference type="ARBA" id="ARBA00044777"/>
    </source>
</evidence>
<protein>
    <recommendedName>
        <fullName evidence="1">Segregation and condensation protein A</fullName>
    </recommendedName>
</protein>
<dbReference type="InterPro" id="IPR023093">
    <property type="entry name" value="ScpA-like_C"/>
</dbReference>
<organism evidence="2 3">
    <name type="scientific">Candidatus Falkowbacteria bacterium RIFCSPLOWO2_02_FULL_45_15</name>
    <dbReference type="NCBI Taxonomy" id="1797988"/>
    <lineage>
        <taxon>Bacteria</taxon>
        <taxon>Candidatus Falkowiibacteriota</taxon>
    </lineage>
</organism>
<sequence>MHIKLQQFEGPLDLLLKMIEEQKLDITEVSLAAIAERYVERIKQNGIDPEELADFLVIAAKLLLIKSKTLLPFLLPEEEEAEIKDFENQLKIYKDFLEASKKITGLLGERRWMFARQFNKKLLTEEKFFYPPKNVTARVLKQAYQGLIGRLKTEEQLEEKTLAAAVNIEAKMSLIQSLLKKLNKLNFSRLLNEAATKVDVIVSFLALLELMKQRTILARQGELFEEIQILKI</sequence>
<evidence type="ECO:0000313" key="2">
    <source>
        <dbReference type="EMBL" id="OGF18780.1"/>
    </source>
</evidence>
<name>A0A1F5RWI2_9BACT</name>
<reference evidence="2 3" key="1">
    <citation type="journal article" date="2016" name="Nat. Commun.">
        <title>Thousands of microbial genomes shed light on interconnected biogeochemical processes in an aquifer system.</title>
        <authorList>
            <person name="Anantharaman K."/>
            <person name="Brown C.T."/>
            <person name="Hug L.A."/>
            <person name="Sharon I."/>
            <person name="Castelle C.J."/>
            <person name="Probst A.J."/>
            <person name="Thomas B.C."/>
            <person name="Singh A."/>
            <person name="Wilkins M.J."/>
            <person name="Karaoz U."/>
            <person name="Brodie E.L."/>
            <person name="Williams K.H."/>
            <person name="Hubbard S.S."/>
            <person name="Banfield J.F."/>
        </authorList>
    </citation>
    <scope>NUCLEOTIDE SEQUENCE [LARGE SCALE GENOMIC DNA]</scope>
</reference>
<dbReference type="AlphaFoldDB" id="A0A1F5RWI2"/>
<dbReference type="PANTHER" id="PTHR33969">
    <property type="entry name" value="SEGREGATION AND CONDENSATION PROTEIN A"/>
    <property type="match status" value="1"/>
</dbReference>
<evidence type="ECO:0000313" key="3">
    <source>
        <dbReference type="Proteomes" id="UP000177878"/>
    </source>
</evidence>
<dbReference type="Proteomes" id="UP000177878">
    <property type="component" value="Unassembled WGS sequence"/>
</dbReference>
<dbReference type="STRING" id="1797988.A3I35_00345"/>
<dbReference type="Gene3D" id="6.10.250.2410">
    <property type="match status" value="1"/>
</dbReference>
<dbReference type="PANTHER" id="PTHR33969:SF2">
    <property type="entry name" value="SEGREGATION AND CONDENSATION PROTEIN A"/>
    <property type="match status" value="1"/>
</dbReference>
<dbReference type="Gene3D" id="1.10.10.580">
    <property type="entry name" value="Structural maintenance of chromosome 1. Chain E"/>
    <property type="match status" value="1"/>
</dbReference>
<dbReference type="EMBL" id="MFFV01000047">
    <property type="protein sequence ID" value="OGF18780.1"/>
    <property type="molecule type" value="Genomic_DNA"/>
</dbReference>
<gene>
    <name evidence="2" type="ORF">A3I35_00345</name>
</gene>
<accession>A0A1F5RWI2</accession>